<feature type="signal peptide" evidence="1">
    <location>
        <begin position="1"/>
        <end position="23"/>
    </location>
</feature>
<proteinExistence type="predicted"/>
<protein>
    <recommendedName>
        <fullName evidence="4">Autotransporter-associated beta strand repeat-containing protein</fullName>
    </recommendedName>
</protein>
<accession>A0ABP7Q567</accession>
<evidence type="ECO:0000313" key="3">
    <source>
        <dbReference type="Proteomes" id="UP001501556"/>
    </source>
</evidence>
<sequence>MKWRMKHLSSWVVGLLFAMPAAAQNLNNVGAAIVLQSGAVLYVGTGGLNNQAGGTLTNLGTLRVDGPLTNAGTLNLSAGALEARGNFVNSGTLDPGTSPVTFSGSADQLVTPGGSTLYQLLLNKPTSGANTLRLAGDLTVSNLLSLSNGFITTKTGSTVFTLRLPHGATLVGEGPSRYVLGALEITRNGLSGAAIDFGHGALLNPTTNNLGTVRITRTAGLLTDNVSRGVNFTIPSYKGIDRI</sequence>
<evidence type="ECO:0000313" key="2">
    <source>
        <dbReference type="EMBL" id="GAA3976416.1"/>
    </source>
</evidence>
<gene>
    <name evidence="2" type="ORF">GCM10022407_22270</name>
</gene>
<evidence type="ECO:0000256" key="1">
    <source>
        <dbReference type="SAM" id="SignalP"/>
    </source>
</evidence>
<dbReference type="EMBL" id="BAABDI010000014">
    <property type="protein sequence ID" value="GAA3976416.1"/>
    <property type="molecule type" value="Genomic_DNA"/>
</dbReference>
<organism evidence="2 3">
    <name type="scientific">Hymenobacter antarcticus</name>
    <dbReference type="NCBI Taxonomy" id="486270"/>
    <lineage>
        <taxon>Bacteria</taxon>
        <taxon>Pseudomonadati</taxon>
        <taxon>Bacteroidota</taxon>
        <taxon>Cytophagia</taxon>
        <taxon>Cytophagales</taxon>
        <taxon>Hymenobacteraceae</taxon>
        <taxon>Hymenobacter</taxon>
    </lineage>
</organism>
<name>A0ABP7Q567_9BACT</name>
<evidence type="ECO:0008006" key="4">
    <source>
        <dbReference type="Google" id="ProtNLM"/>
    </source>
</evidence>
<keyword evidence="3" id="KW-1185">Reference proteome</keyword>
<reference evidence="3" key="1">
    <citation type="journal article" date="2019" name="Int. J. Syst. Evol. Microbiol.">
        <title>The Global Catalogue of Microorganisms (GCM) 10K type strain sequencing project: providing services to taxonomists for standard genome sequencing and annotation.</title>
        <authorList>
            <consortium name="The Broad Institute Genomics Platform"/>
            <consortium name="The Broad Institute Genome Sequencing Center for Infectious Disease"/>
            <person name="Wu L."/>
            <person name="Ma J."/>
        </authorList>
    </citation>
    <scope>NUCLEOTIDE SEQUENCE [LARGE SCALE GENOMIC DNA]</scope>
    <source>
        <strain evidence="3">JCM 17217</strain>
    </source>
</reference>
<feature type="chain" id="PRO_5045710960" description="Autotransporter-associated beta strand repeat-containing protein" evidence="1">
    <location>
        <begin position="24"/>
        <end position="243"/>
    </location>
</feature>
<keyword evidence="1" id="KW-0732">Signal</keyword>
<comment type="caution">
    <text evidence="2">The sequence shown here is derived from an EMBL/GenBank/DDBJ whole genome shotgun (WGS) entry which is preliminary data.</text>
</comment>
<dbReference type="Proteomes" id="UP001501556">
    <property type="component" value="Unassembled WGS sequence"/>
</dbReference>